<gene>
    <name evidence="1" type="ORF">SNOG_15815</name>
</gene>
<dbReference type="KEGG" id="pno:SNOG_15815"/>
<organism evidence="1 2">
    <name type="scientific">Phaeosphaeria nodorum (strain SN15 / ATCC MYA-4574 / FGSC 10173)</name>
    <name type="common">Glume blotch fungus</name>
    <name type="synonym">Parastagonospora nodorum</name>
    <dbReference type="NCBI Taxonomy" id="321614"/>
    <lineage>
        <taxon>Eukaryota</taxon>
        <taxon>Fungi</taxon>
        <taxon>Dikarya</taxon>
        <taxon>Ascomycota</taxon>
        <taxon>Pezizomycotina</taxon>
        <taxon>Dothideomycetes</taxon>
        <taxon>Pleosporomycetidae</taxon>
        <taxon>Pleosporales</taxon>
        <taxon>Pleosporineae</taxon>
        <taxon>Phaeosphaeriaceae</taxon>
        <taxon>Parastagonospora</taxon>
    </lineage>
</organism>
<dbReference type="GeneID" id="5982883"/>
<evidence type="ECO:0000313" key="2">
    <source>
        <dbReference type="Proteomes" id="UP000001055"/>
    </source>
</evidence>
<dbReference type="EMBL" id="CH445364">
    <property type="protein sequence ID" value="EAT76910.2"/>
    <property type="molecule type" value="Genomic_DNA"/>
</dbReference>
<sequence length="251" mass="29015">MPLNIEDEDLYASSTTAPPEKRGLTSLSYNLFTYWVLDQQRQNFLSKHGRFELSWLTNSAMSSTTKDDMLSLLEDGVNRHFVQFCDPINPLHVLLQLLTRSFITNMQLRVMHGRACTQGDSEHRTILLNASMQSLRYHIALMSQTSLSCYQWLTRAAEHVVAAWKAYPGRFDGQLLRQPPFILEVAQRLTTHRAGLDPGSMQPDYTPQEYKEEVLETPAEMPEGTFFDAEFDFEFDMELQDIDWSFWSSID</sequence>
<protein>
    <recommendedName>
        <fullName evidence="3">Transcription factor domain-containing protein</fullName>
    </recommendedName>
</protein>
<dbReference type="Proteomes" id="UP000001055">
    <property type="component" value="Unassembled WGS sequence"/>
</dbReference>
<proteinExistence type="predicted"/>
<accession>Q0TXP9</accession>
<name>Q0TXP9_PHANO</name>
<reference evidence="2" key="1">
    <citation type="journal article" date="2007" name="Plant Cell">
        <title>Dothideomycete-plant interactions illuminated by genome sequencing and EST analysis of the wheat pathogen Stagonospora nodorum.</title>
        <authorList>
            <person name="Hane J.K."/>
            <person name="Lowe R.G."/>
            <person name="Solomon P.S."/>
            <person name="Tan K.C."/>
            <person name="Schoch C.L."/>
            <person name="Spatafora J.W."/>
            <person name="Crous P.W."/>
            <person name="Kodira C."/>
            <person name="Birren B.W."/>
            <person name="Galagan J.E."/>
            <person name="Torriani S.F."/>
            <person name="McDonald B.A."/>
            <person name="Oliver R.P."/>
        </authorList>
    </citation>
    <scope>NUCLEOTIDE SEQUENCE [LARGE SCALE GENOMIC DNA]</scope>
    <source>
        <strain evidence="2">SN15 / ATCC MYA-4574 / FGSC 10173</strain>
    </source>
</reference>
<dbReference type="VEuPathDB" id="FungiDB:JI435_158150"/>
<evidence type="ECO:0000313" key="1">
    <source>
        <dbReference type="EMBL" id="EAT76910.2"/>
    </source>
</evidence>
<dbReference type="RefSeq" id="XP_001805953.1">
    <property type="nucleotide sequence ID" value="XM_001805901.1"/>
</dbReference>
<dbReference type="AlphaFoldDB" id="Q0TXP9"/>
<dbReference type="InParanoid" id="Q0TXP9"/>
<evidence type="ECO:0008006" key="3">
    <source>
        <dbReference type="Google" id="ProtNLM"/>
    </source>
</evidence>